<name>A0ABP8HSB8_9BURK</name>
<organism evidence="1 2">
    <name type="scientific">Variovorax defluvii</name>
    <dbReference type="NCBI Taxonomy" id="913761"/>
    <lineage>
        <taxon>Bacteria</taxon>
        <taxon>Pseudomonadati</taxon>
        <taxon>Pseudomonadota</taxon>
        <taxon>Betaproteobacteria</taxon>
        <taxon>Burkholderiales</taxon>
        <taxon>Comamonadaceae</taxon>
        <taxon>Variovorax</taxon>
    </lineage>
</organism>
<dbReference type="Gene3D" id="3.30.1330.40">
    <property type="entry name" value="RutC-like"/>
    <property type="match status" value="1"/>
</dbReference>
<proteinExistence type="predicted"/>
<comment type="caution">
    <text evidence="1">The sequence shown here is derived from an EMBL/GenBank/DDBJ whole genome shotgun (WGS) entry which is preliminary data.</text>
</comment>
<reference evidence="2" key="1">
    <citation type="journal article" date="2019" name="Int. J. Syst. Evol. Microbiol.">
        <title>The Global Catalogue of Microorganisms (GCM) 10K type strain sequencing project: providing services to taxonomists for standard genome sequencing and annotation.</title>
        <authorList>
            <consortium name="The Broad Institute Genomics Platform"/>
            <consortium name="The Broad Institute Genome Sequencing Center for Infectious Disease"/>
            <person name="Wu L."/>
            <person name="Ma J."/>
        </authorList>
    </citation>
    <scope>NUCLEOTIDE SEQUENCE [LARGE SCALE GENOMIC DNA]</scope>
    <source>
        <strain evidence="2">JCM 17804</strain>
    </source>
</reference>
<keyword evidence="2" id="KW-1185">Reference proteome</keyword>
<dbReference type="Proteomes" id="UP001500975">
    <property type="component" value="Unassembled WGS sequence"/>
</dbReference>
<protein>
    <submittedName>
        <fullName evidence="1">Uncharacterized protein</fullName>
    </submittedName>
</protein>
<gene>
    <name evidence="1" type="ORF">GCM10023165_26240</name>
</gene>
<accession>A0ABP8HSB8</accession>
<dbReference type="InterPro" id="IPR035959">
    <property type="entry name" value="RutC-like_sf"/>
</dbReference>
<evidence type="ECO:0000313" key="2">
    <source>
        <dbReference type="Proteomes" id="UP001500975"/>
    </source>
</evidence>
<dbReference type="SUPFAM" id="SSF55298">
    <property type="entry name" value="YjgF-like"/>
    <property type="match status" value="1"/>
</dbReference>
<dbReference type="EMBL" id="BAABGJ010000021">
    <property type="protein sequence ID" value="GAA4343636.1"/>
    <property type="molecule type" value="Genomic_DNA"/>
</dbReference>
<sequence>MAAEHWGTAPYPTATAVGVTWLSGFQFEIKVIAKLPEAEGAAG</sequence>
<evidence type="ECO:0000313" key="1">
    <source>
        <dbReference type="EMBL" id="GAA4343636.1"/>
    </source>
</evidence>